<dbReference type="PANTHER" id="PTHR17920">
    <property type="entry name" value="TRANSMEMBRANE AND COILED-COIL DOMAIN-CONTAINING PROTEIN 4 TMCO4"/>
    <property type="match status" value="1"/>
</dbReference>
<dbReference type="InterPro" id="IPR020850">
    <property type="entry name" value="GED_dom"/>
</dbReference>
<dbReference type="OrthoDB" id="277931at2759"/>
<proteinExistence type="inferred from homology"/>
<evidence type="ECO:0000256" key="2">
    <source>
        <dbReference type="ARBA" id="ARBA00009824"/>
    </source>
</evidence>
<dbReference type="InterPro" id="IPR029058">
    <property type="entry name" value="AB_hydrolase_fold"/>
</dbReference>
<dbReference type="RefSeq" id="XP_056473818.1">
    <property type="nucleotide sequence ID" value="XM_056617659.1"/>
</dbReference>
<organism evidence="8 9">
    <name type="scientific">Penicillium argentinense</name>
    <dbReference type="NCBI Taxonomy" id="1131581"/>
    <lineage>
        <taxon>Eukaryota</taxon>
        <taxon>Fungi</taxon>
        <taxon>Dikarya</taxon>
        <taxon>Ascomycota</taxon>
        <taxon>Pezizomycotina</taxon>
        <taxon>Eurotiomycetes</taxon>
        <taxon>Eurotiomycetidae</taxon>
        <taxon>Eurotiales</taxon>
        <taxon>Aspergillaceae</taxon>
        <taxon>Penicillium</taxon>
    </lineage>
</organism>
<keyword evidence="4" id="KW-1133">Transmembrane helix</keyword>
<evidence type="ECO:0000256" key="5">
    <source>
        <dbReference type="ARBA" id="ARBA00023136"/>
    </source>
</evidence>
<reference evidence="8" key="1">
    <citation type="submission" date="2022-11" db="EMBL/GenBank/DDBJ databases">
        <authorList>
            <person name="Petersen C."/>
        </authorList>
    </citation>
    <scope>NUCLEOTIDE SEQUENCE</scope>
    <source>
        <strain evidence="8">IBT 30761</strain>
    </source>
</reference>
<comment type="caution">
    <text evidence="8">The sequence shown here is derived from an EMBL/GenBank/DDBJ whole genome shotgun (WGS) entry which is preliminary data.</text>
</comment>
<sequence>MVRFENLGLSDGTWFDMGRVLQGVHLSNEDQAVSDIHDILKAYYKVAMKRFMANVVIQVCERYILRDGGPVKTLSPLLVGEFEEDKLTEIAGENFATARRRNDLLSKASRSSVEGDYWHHWVGERGIELCDTWRVIGADSEVFALRWEIEPLMNLGNAISALVTSAGWSVAGREVLSRTFFATIMSAVMLSMGLMKVARIVHNPFSVAKSRADIAEVLADALISKVQGERPVTLIGYSLGSRLIFSCLQSLSKRGAYGLVESVIMMGSPIPSNEEHWRRVRSVVSGRVVNVYSENDSVLAFLYRTSSFQLGVAGLQVVENVPGVENLNEAEKLRHEEEAGVKDPESSIARETLNSREGFGEETRMEKQVKSRTEENMTQHRIVMMNVDDEDYKSPLMDHPGKHSAI</sequence>
<dbReference type="Gene3D" id="3.40.50.1820">
    <property type="entry name" value="alpha/beta hydrolase"/>
    <property type="match status" value="1"/>
</dbReference>
<evidence type="ECO:0000313" key="8">
    <source>
        <dbReference type="EMBL" id="KAJ5098164.1"/>
    </source>
</evidence>
<comment type="subcellular location">
    <subcellularLocation>
        <location evidence="1">Membrane</location>
        <topology evidence="1">Multi-pass membrane protein</topology>
    </subcellularLocation>
</comment>
<accession>A0A9W9FDM1</accession>
<reference evidence="8" key="2">
    <citation type="journal article" date="2023" name="IMA Fungus">
        <title>Comparative genomic study of the Penicillium genus elucidates a diverse pangenome and 15 lateral gene transfer events.</title>
        <authorList>
            <person name="Petersen C."/>
            <person name="Sorensen T."/>
            <person name="Nielsen M.R."/>
            <person name="Sondergaard T.E."/>
            <person name="Sorensen J.L."/>
            <person name="Fitzpatrick D.A."/>
            <person name="Frisvad J.C."/>
            <person name="Nielsen K.L."/>
        </authorList>
    </citation>
    <scope>NUCLEOTIDE SEQUENCE</scope>
    <source>
        <strain evidence="8">IBT 30761</strain>
    </source>
</reference>
<keyword evidence="3" id="KW-0812">Transmembrane</keyword>
<dbReference type="GO" id="GO:0016020">
    <property type="term" value="C:membrane"/>
    <property type="evidence" value="ECO:0007669"/>
    <property type="project" value="UniProtKB-SubCell"/>
</dbReference>
<evidence type="ECO:0000313" key="9">
    <source>
        <dbReference type="Proteomes" id="UP001149074"/>
    </source>
</evidence>
<dbReference type="GO" id="GO:0072330">
    <property type="term" value="P:monocarboxylic acid biosynthetic process"/>
    <property type="evidence" value="ECO:0007669"/>
    <property type="project" value="UniProtKB-ARBA"/>
</dbReference>
<evidence type="ECO:0000256" key="6">
    <source>
        <dbReference type="SAM" id="MobiDB-lite"/>
    </source>
</evidence>
<feature type="domain" description="GED" evidence="7">
    <location>
        <begin position="33"/>
        <end position="126"/>
    </location>
</feature>
<feature type="compositionally biased region" description="Basic and acidic residues" evidence="6">
    <location>
        <begin position="333"/>
        <end position="345"/>
    </location>
</feature>
<dbReference type="GeneID" id="81356638"/>
<evidence type="ECO:0000256" key="1">
    <source>
        <dbReference type="ARBA" id="ARBA00004141"/>
    </source>
</evidence>
<name>A0A9W9FDM1_9EURO</name>
<dbReference type="AlphaFoldDB" id="A0A9W9FDM1"/>
<dbReference type="PROSITE" id="PS51388">
    <property type="entry name" value="GED"/>
    <property type="match status" value="1"/>
</dbReference>
<dbReference type="Proteomes" id="UP001149074">
    <property type="component" value="Unassembled WGS sequence"/>
</dbReference>
<dbReference type="InterPro" id="IPR007941">
    <property type="entry name" value="DUF726"/>
</dbReference>
<dbReference type="GO" id="GO:0017000">
    <property type="term" value="P:antibiotic biosynthetic process"/>
    <property type="evidence" value="ECO:0007669"/>
    <property type="project" value="UniProtKB-ARBA"/>
</dbReference>
<evidence type="ECO:0000259" key="7">
    <source>
        <dbReference type="PROSITE" id="PS51388"/>
    </source>
</evidence>
<evidence type="ECO:0000256" key="4">
    <source>
        <dbReference type="ARBA" id="ARBA00022989"/>
    </source>
</evidence>
<keyword evidence="5" id="KW-0472">Membrane</keyword>
<comment type="similarity">
    <text evidence="2">Belongs to the TMCO4 family.</text>
</comment>
<protein>
    <recommendedName>
        <fullName evidence="7">GED domain-containing protein</fullName>
    </recommendedName>
</protein>
<dbReference type="EMBL" id="JAPQKI010000005">
    <property type="protein sequence ID" value="KAJ5098164.1"/>
    <property type="molecule type" value="Genomic_DNA"/>
</dbReference>
<evidence type="ECO:0000256" key="3">
    <source>
        <dbReference type="ARBA" id="ARBA00022692"/>
    </source>
</evidence>
<keyword evidence="9" id="KW-1185">Reference proteome</keyword>
<dbReference type="Pfam" id="PF05277">
    <property type="entry name" value="DUF726"/>
    <property type="match status" value="1"/>
</dbReference>
<gene>
    <name evidence="8" type="ORF">N7532_005165</name>
</gene>
<dbReference type="PANTHER" id="PTHR17920:SF22">
    <property type="entry name" value="DUF726 DOMAIN PROTEIN (AFU_ORTHOLOGUE AFUA_2G12860)"/>
    <property type="match status" value="1"/>
</dbReference>
<feature type="compositionally biased region" description="Basic and acidic residues" evidence="6">
    <location>
        <begin position="358"/>
        <end position="377"/>
    </location>
</feature>
<dbReference type="SUPFAM" id="SSF53474">
    <property type="entry name" value="alpha/beta-Hydrolases"/>
    <property type="match status" value="1"/>
</dbReference>
<feature type="region of interest" description="Disordered" evidence="6">
    <location>
        <begin position="333"/>
        <end position="377"/>
    </location>
</feature>